<evidence type="ECO:0000313" key="7">
    <source>
        <dbReference type="Proteomes" id="UP000249185"/>
    </source>
</evidence>
<dbReference type="InterPro" id="IPR018976">
    <property type="entry name" value="Imelysin-like"/>
</dbReference>
<evidence type="ECO:0000313" key="6">
    <source>
        <dbReference type="EMBL" id="PZQ52481.1"/>
    </source>
</evidence>
<evidence type="ECO:0000256" key="1">
    <source>
        <dbReference type="ARBA" id="ARBA00004196"/>
    </source>
</evidence>
<comment type="caution">
    <text evidence="6">The sequence shown here is derived from an EMBL/GenBank/DDBJ whole genome shotgun (WGS) entry which is preliminary data.</text>
</comment>
<name>A0A2W5NG35_RHOSU</name>
<evidence type="ECO:0000256" key="3">
    <source>
        <dbReference type="SAM" id="MobiDB-lite"/>
    </source>
</evidence>
<protein>
    <recommendedName>
        <fullName evidence="5">Imelysin-like domain-containing protein</fullName>
    </recommendedName>
</protein>
<organism evidence="6 7">
    <name type="scientific">Rhodovulum sulfidophilum</name>
    <name type="common">Rhodobacter sulfidophilus</name>
    <dbReference type="NCBI Taxonomy" id="35806"/>
    <lineage>
        <taxon>Bacteria</taxon>
        <taxon>Pseudomonadati</taxon>
        <taxon>Pseudomonadota</taxon>
        <taxon>Alphaproteobacteria</taxon>
        <taxon>Rhodobacterales</taxon>
        <taxon>Paracoccaceae</taxon>
        <taxon>Rhodovulum</taxon>
    </lineage>
</organism>
<dbReference type="Proteomes" id="UP000249185">
    <property type="component" value="Unassembled WGS sequence"/>
</dbReference>
<evidence type="ECO:0000259" key="5">
    <source>
        <dbReference type="Pfam" id="PF09375"/>
    </source>
</evidence>
<sequence length="347" mass="36686">MRWMIFGAALIAAAPAAAQDHAGLARKAYEAHVLPGFEAFDAAAAALVTTAAEHCAPEDLELRAAYQAAFDAWMGVQHLRFGPTEVEDRAYALAFWPDTKGRTPAGLNAILKKRDAAVATPEGMAAQSIAVRGFFALDYLLYDPAAVAAGADSPYGCALIQAIAGDIARIAHEFETAWAGPYGETFLSAGASGNTVFLAPRETTVALFTALMTGLEANKDQRLGRPMGTFEAPTPMRAEARRSDRPRRNLVLSLQALTELAKIMAAAAAPLPGGEQAPETIDLTTGRAVRLAERLTPLFEEVQTPSGRLRLEQDQQAIARVSSSMMQYVGPALGVAQGFNALDGDGG</sequence>
<dbReference type="AlphaFoldDB" id="A0A2W5NG35"/>
<reference evidence="6 7" key="1">
    <citation type="submission" date="2017-08" db="EMBL/GenBank/DDBJ databases">
        <title>Infants hospitalized years apart are colonized by the same room-sourced microbial strains.</title>
        <authorList>
            <person name="Brooks B."/>
            <person name="Olm M.R."/>
            <person name="Firek B.A."/>
            <person name="Baker R."/>
            <person name="Thomas B.C."/>
            <person name="Morowitz M.J."/>
            <person name="Banfield J.F."/>
        </authorList>
    </citation>
    <scope>NUCLEOTIDE SEQUENCE [LARGE SCALE GENOMIC DNA]</scope>
    <source>
        <strain evidence="6">S2_005_002_R2_34</strain>
    </source>
</reference>
<feature type="signal peptide" evidence="4">
    <location>
        <begin position="1"/>
        <end position="18"/>
    </location>
</feature>
<accession>A0A2W5NG35</accession>
<keyword evidence="2 4" id="KW-0732">Signal</keyword>
<feature type="domain" description="Imelysin-like" evidence="5">
    <location>
        <begin position="34"/>
        <end position="323"/>
    </location>
</feature>
<dbReference type="GO" id="GO:0030313">
    <property type="term" value="C:cell envelope"/>
    <property type="evidence" value="ECO:0007669"/>
    <property type="project" value="UniProtKB-SubCell"/>
</dbReference>
<feature type="chain" id="PRO_5016164327" description="Imelysin-like domain-containing protein" evidence="4">
    <location>
        <begin position="19"/>
        <end position="347"/>
    </location>
</feature>
<evidence type="ECO:0000256" key="2">
    <source>
        <dbReference type="ARBA" id="ARBA00022729"/>
    </source>
</evidence>
<comment type="subcellular location">
    <subcellularLocation>
        <location evidence="1">Cell envelope</location>
    </subcellularLocation>
</comment>
<dbReference type="CDD" id="cd14659">
    <property type="entry name" value="Imelysin-like_IPPA"/>
    <property type="match status" value="1"/>
</dbReference>
<evidence type="ECO:0000256" key="4">
    <source>
        <dbReference type="SAM" id="SignalP"/>
    </source>
</evidence>
<dbReference type="EMBL" id="QFPW01000001">
    <property type="protein sequence ID" value="PZQ52481.1"/>
    <property type="molecule type" value="Genomic_DNA"/>
</dbReference>
<gene>
    <name evidence="6" type="ORF">DI556_02175</name>
</gene>
<dbReference type="InterPro" id="IPR038352">
    <property type="entry name" value="Imelysin_sf"/>
</dbReference>
<dbReference type="Pfam" id="PF09375">
    <property type="entry name" value="Peptidase_M75"/>
    <property type="match status" value="1"/>
</dbReference>
<feature type="region of interest" description="Disordered" evidence="3">
    <location>
        <begin position="223"/>
        <end position="245"/>
    </location>
</feature>
<dbReference type="InterPro" id="IPR034984">
    <property type="entry name" value="Imelysin-like_IPPA"/>
</dbReference>
<proteinExistence type="predicted"/>
<dbReference type="Gene3D" id="1.20.1420.20">
    <property type="entry name" value="M75 peptidase, HXXE motif"/>
    <property type="match status" value="1"/>
</dbReference>